<reference evidence="3" key="1">
    <citation type="journal article" date="2015" name="J. Gen. Virol.">
        <title>Isolation of an Adoxophyes orana granulovirus (AdorGV) occlusion body morphology mutant: biological activity, genome sequence and relationship to other isolates of AdorGV.</title>
        <authorList>
            <person name="Nakai M."/>
            <person name="Harrison R.L."/>
            <person name="Uchida H."/>
            <person name="Ukuda R."/>
            <person name="Hikihara S."/>
            <person name="Ishii K."/>
            <person name="Kunimi Y."/>
        </authorList>
    </citation>
    <scope>NUCLEOTIDE SEQUENCE</scope>
    <source>
        <strain evidence="3">AdorGV-Tks</strain>
    </source>
</reference>
<name>A0A0A0VGD9_GVAO</name>
<feature type="coiled-coil region" evidence="1">
    <location>
        <begin position="197"/>
        <end position="231"/>
    </location>
</feature>
<evidence type="ECO:0000313" key="3">
    <source>
        <dbReference type="EMBL" id="AIW65172.1"/>
    </source>
</evidence>
<organism evidence="3">
    <name type="scientific">Adoxophyes orana granulovirus</name>
    <name type="common">AoGV</name>
    <dbReference type="NCBI Taxonomy" id="170617"/>
    <lineage>
        <taxon>Viruses</taxon>
        <taxon>Viruses incertae sedis</taxon>
        <taxon>Naldaviricetes</taxon>
        <taxon>Lefavirales</taxon>
        <taxon>Baculoviridae</taxon>
        <taxon>Betabaculovirus</taxon>
        <taxon>Betabaculovirus adoranae</taxon>
    </lineage>
</organism>
<keyword evidence="1" id="KW-0175">Coiled coil</keyword>
<organismHost>
    <name type="scientific">Adoxophyes</name>
    <dbReference type="NCBI Taxonomy" id="85584"/>
</organismHost>
<sequence length="539" mass="63304">MILTRYRGVDVTPQTFHNLIQTITTKSPSLVSGSSKTDFEKRIREIILAFNPTIKDYYNKSTEYLLINTLKINNNKQIVHTYNYKTWQNMSRTTDSDSNSDDNDDDNNIKETLNTLANKAWSDDVLIHLFKCLDKKTYKKIKKRYYKHIQNCNNYDNVIKDAFALSNDEEYDYANFLGYIRNFIDKFGIQTERCDTIEDYKKKFLTIENKITTLQQENITYRQQIQEFESVENALKSRYQALATRCDQYQQTISYNVTELARMGTEIGKRDEILEKLNIKHDTLTKQLYFFQSECDDYKKTMEKLSTACEQCKLNTSQSEQYQLRIEELLNDKLTLNTRLNDSQNAINELQNRLALTESQYTTYKDMTQKTNLRLQHENEACLARLKDLNSDLENKKAELNNTIVKCNTLEGLCVSYKKELEQVKLENDQLKTTYDETCDTIKEKNEITSKYKTSLLRIDDLEKTICKQANAHCDQIETALNDNENSLETLKQHLLKLITTIKLEHGIATTNTSIKSRQQSKNEYKNLNRFRLKINKNT</sequence>
<accession>A0A0A0VGD9</accession>
<evidence type="ECO:0000256" key="1">
    <source>
        <dbReference type="SAM" id="Coils"/>
    </source>
</evidence>
<proteinExistence type="predicted"/>
<protein>
    <submittedName>
        <fullName evidence="3">Desmoplakin</fullName>
    </submittedName>
</protein>
<dbReference type="InterPro" id="IPR009615">
    <property type="entry name" value="Desmo_N"/>
</dbReference>
<feature type="domain" description="Viral desmoplakin N-terminal" evidence="2">
    <location>
        <begin position="5"/>
        <end position="87"/>
    </location>
</feature>
<evidence type="ECO:0000259" key="2">
    <source>
        <dbReference type="Pfam" id="PF06771"/>
    </source>
</evidence>
<feature type="coiled-coil region" evidence="1">
    <location>
        <begin position="326"/>
        <end position="434"/>
    </location>
</feature>
<dbReference type="EMBL" id="KM234109">
    <property type="protein sequence ID" value="AIW65172.1"/>
    <property type="molecule type" value="Genomic_DNA"/>
</dbReference>
<dbReference type="Pfam" id="PF06771">
    <property type="entry name" value="Desmo_N"/>
    <property type="match status" value="1"/>
</dbReference>